<dbReference type="PANTHER" id="PTHR11158">
    <property type="entry name" value="MSF1/PX19 RELATED"/>
    <property type="match status" value="1"/>
</dbReference>
<dbReference type="Proteomes" id="UP000182444">
    <property type="component" value="Chromosome 1C"/>
</dbReference>
<reference evidence="3 5" key="2">
    <citation type="submission" date="2018-07" db="EMBL/GenBank/DDBJ databases">
        <title>Draft Genome Assemblies for Five Robust Yarrowia lipolytica Strains Exhibiting High Lipid Production and Pentose Sugar Utilization and Sugar Alcohol Secretion from Undetoxified Lignocellulosic Biomass Hydrolysates.</title>
        <authorList>
            <consortium name="DOE Joint Genome Institute"/>
            <person name="Walker C."/>
            <person name="Ryu S."/>
            <person name="Na H."/>
            <person name="Zane M."/>
            <person name="LaButti K."/>
            <person name="Lipzen A."/>
            <person name="Haridas S."/>
            <person name="Barry K."/>
            <person name="Grigoriev I.V."/>
            <person name="Quarterman J."/>
            <person name="Slininger P."/>
            <person name="Dien B."/>
            <person name="Trinh C.T."/>
        </authorList>
    </citation>
    <scope>NUCLEOTIDE SEQUENCE [LARGE SCALE GENOMIC DNA]</scope>
    <source>
        <strain evidence="3 5">YB392</strain>
    </source>
</reference>
<evidence type="ECO:0000313" key="4">
    <source>
        <dbReference type="Proteomes" id="UP000182444"/>
    </source>
</evidence>
<dbReference type="Proteomes" id="UP000256601">
    <property type="component" value="Unassembled WGS sequence"/>
</dbReference>
<dbReference type="GeneID" id="2909899"/>
<dbReference type="GO" id="GO:0005758">
    <property type="term" value="C:mitochondrial intermembrane space"/>
    <property type="evidence" value="ECO:0007669"/>
    <property type="project" value="InterPro"/>
</dbReference>
<sequence>MVKFFQSSHSYDHDFSTVSLAFFNRYPNPYASHVLAADTIERYVDTDGNLHTTRLILKQGRLPRFVKPFLKHISESWIIEKSVVDPKQMEMETWSSNLEHRYILKVEERTTYRREGAGTWSQNQVSFVSNFAGWGVKDRIEKWSLDRFGENTAKSRQGMAFVMDLLKEKGLMHFQRVQLGHDFK</sequence>
<dbReference type="InterPro" id="IPR037365">
    <property type="entry name" value="Slowmo/Ups"/>
</dbReference>
<dbReference type="InterPro" id="IPR006797">
    <property type="entry name" value="PRELI/MSF1_dom"/>
</dbReference>
<organism evidence="2 4">
    <name type="scientific">Yarrowia lipolytica</name>
    <name type="common">Candida lipolytica</name>
    <dbReference type="NCBI Taxonomy" id="4952"/>
    <lineage>
        <taxon>Eukaryota</taxon>
        <taxon>Fungi</taxon>
        <taxon>Dikarya</taxon>
        <taxon>Ascomycota</taxon>
        <taxon>Saccharomycotina</taxon>
        <taxon>Dipodascomycetes</taxon>
        <taxon>Dipodascales</taxon>
        <taxon>Dipodascales incertae sedis</taxon>
        <taxon>Yarrowia</taxon>
    </lineage>
</organism>
<dbReference type="Pfam" id="PF04707">
    <property type="entry name" value="PRELI"/>
    <property type="match status" value="1"/>
</dbReference>
<dbReference type="EMBL" id="KZ859092">
    <property type="protein sequence ID" value="RDW23342.1"/>
    <property type="molecule type" value="Genomic_DNA"/>
</dbReference>
<gene>
    <name evidence="3" type="ORF">B0I71DRAFT_136114</name>
    <name evidence="2" type="ORF">YALI1_C28166g</name>
</gene>
<dbReference type="PROSITE" id="PS50904">
    <property type="entry name" value="PRELI_MSF1"/>
    <property type="match status" value="1"/>
</dbReference>
<dbReference type="EMBL" id="CP017555">
    <property type="protein sequence ID" value="AOW03147.1"/>
    <property type="molecule type" value="Genomic_DNA"/>
</dbReference>
<evidence type="ECO:0000259" key="1">
    <source>
        <dbReference type="PROSITE" id="PS50904"/>
    </source>
</evidence>
<accession>A0A1D8NBZ7</accession>
<evidence type="ECO:0000313" key="2">
    <source>
        <dbReference type="EMBL" id="AOW03147.1"/>
    </source>
</evidence>
<proteinExistence type="predicted"/>
<dbReference type="AlphaFoldDB" id="A0A1D8NBZ7"/>
<evidence type="ECO:0000313" key="5">
    <source>
        <dbReference type="Proteomes" id="UP000256601"/>
    </source>
</evidence>
<reference evidence="2 4" key="1">
    <citation type="journal article" date="2016" name="PLoS ONE">
        <title>Sequence Assembly of Yarrowia lipolytica Strain W29/CLIB89 Shows Transposable Element Diversity.</title>
        <authorList>
            <person name="Magnan C."/>
            <person name="Yu J."/>
            <person name="Chang I."/>
            <person name="Jahn E."/>
            <person name="Kanomata Y."/>
            <person name="Wu J."/>
            <person name="Zeller M."/>
            <person name="Oakes M."/>
            <person name="Baldi P."/>
            <person name="Sandmeyer S."/>
        </authorList>
    </citation>
    <scope>NUCLEOTIDE SEQUENCE [LARGE SCALE GENOMIC DNA]</scope>
    <source>
        <strain evidence="2">CLIB89</strain>
        <strain evidence="4">CLIB89(W29)</strain>
    </source>
</reference>
<protein>
    <submittedName>
        <fullName evidence="3">PRELI-like family-domain-containing protein</fullName>
    </submittedName>
</protein>
<feature type="domain" description="PRELI/MSF1" evidence="1">
    <location>
        <begin position="2"/>
        <end position="171"/>
    </location>
</feature>
<dbReference type="eggNOG" id="KOG3337">
    <property type="taxonomic scope" value="Eukaryota"/>
</dbReference>
<name>A0A1D8NBZ7_YARLL</name>
<dbReference type="VEuPathDB" id="FungiDB:YALI0_C20141g"/>
<dbReference type="VEuPathDB" id="FungiDB:YALI1_C28166g"/>
<evidence type="ECO:0000313" key="3">
    <source>
        <dbReference type="EMBL" id="RDW23342.1"/>
    </source>
</evidence>
<dbReference type="KEGG" id="yli:2909899"/>
<dbReference type="OMA" id="GYEFFKC"/>